<dbReference type="GO" id="GO:0000287">
    <property type="term" value="F:magnesium ion binding"/>
    <property type="evidence" value="ECO:0007669"/>
    <property type="project" value="UniProtKB-UniRule"/>
</dbReference>
<evidence type="ECO:0000256" key="1">
    <source>
        <dbReference type="ARBA" id="ARBA00001917"/>
    </source>
</evidence>
<dbReference type="RefSeq" id="WP_324618854.1">
    <property type="nucleotide sequence ID" value="NZ_JAYKOT010000001.1"/>
</dbReference>
<dbReference type="Gene3D" id="3.20.20.70">
    <property type="entry name" value="Aldolase class I"/>
    <property type="match status" value="1"/>
</dbReference>
<evidence type="ECO:0000256" key="5">
    <source>
        <dbReference type="ARBA" id="ARBA00022723"/>
    </source>
</evidence>
<evidence type="ECO:0000256" key="11">
    <source>
        <dbReference type="HAMAP-Rule" id="MF_00354"/>
    </source>
</evidence>
<dbReference type="Pfam" id="PF01070">
    <property type="entry name" value="FMN_dh"/>
    <property type="match status" value="1"/>
</dbReference>
<feature type="binding site" evidence="11">
    <location>
        <begin position="280"/>
        <end position="281"/>
    </location>
    <ligand>
        <name>FMN</name>
        <dbReference type="ChEBI" id="CHEBI:58210"/>
    </ligand>
</feature>
<organism evidence="13 14">
    <name type="scientific">Citroniella saccharovorans</name>
    <dbReference type="NCBI Taxonomy" id="2053367"/>
    <lineage>
        <taxon>Bacteria</taxon>
        <taxon>Bacillati</taxon>
        <taxon>Bacillota</taxon>
        <taxon>Tissierellia</taxon>
        <taxon>Tissierellales</taxon>
        <taxon>Peptoniphilaceae</taxon>
        <taxon>Citroniella</taxon>
    </lineage>
</organism>
<evidence type="ECO:0000313" key="13">
    <source>
        <dbReference type="EMBL" id="MEB3428822.1"/>
    </source>
</evidence>
<feature type="binding site" evidence="11">
    <location>
        <position position="119"/>
    </location>
    <ligand>
        <name>FMN</name>
        <dbReference type="ChEBI" id="CHEBI:58210"/>
    </ligand>
</feature>
<feature type="binding site" evidence="11">
    <location>
        <position position="149"/>
    </location>
    <ligand>
        <name>substrate</name>
    </ligand>
</feature>
<sequence>MRANRKLEHLENYLKSEYIGDNLFEDVFIEHSSLPELSLDEIDMSASFLGKKISYPIMIDAMTGGIKEAEEINESLSKLAREFNIPMAVGSETIALEDFNTRSFELVGKNLKDKIKIGNLSAKCGLEEVNKAISLIDADAIELHLNFCQELIMPEGDRDFRGILDNIENIVNGSKVPVIVKEVGFGISLDSARALYERGVRYINISGHGGTNFIEIEDLRNEEEDFSDLYHWGNPSAKILIDYKNNLNKDDLFIISSGGIKTSLDILKSFALGADLVSISGELLKYLAHGGEEYARMYLNSLINKLRILMLLTGKKNVKQLKEIKYKTVGRLKDLTE</sequence>
<keyword evidence="5 11" id="KW-0479">Metal-binding</keyword>
<feature type="binding site" evidence="11">
    <location>
        <begin position="5"/>
        <end position="6"/>
    </location>
    <ligand>
        <name>substrate</name>
    </ligand>
</feature>
<evidence type="ECO:0000256" key="3">
    <source>
        <dbReference type="ARBA" id="ARBA00022630"/>
    </source>
</evidence>
<dbReference type="GO" id="GO:0016491">
    <property type="term" value="F:oxidoreductase activity"/>
    <property type="evidence" value="ECO:0007669"/>
    <property type="project" value="InterPro"/>
</dbReference>
<evidence type="ECO:0000259" key="12">
    <source>
        <dbReference type="Pfam" id="PF01070"/>
    </source>
</evidence>
<evidence type="ECO:0000313" key="14">
    <source>
        <dbReference type="Proteomes" id="UP001357733"/>
    </source>
</evidence>
<dbReference type="GO" id="GO:0070402">
    <property type="term" value="F:NADPH binding"/>
    <property type="evidence" value="ECO:0007669"/>
    <property type="project" value="UniProtKB-UniRule"/>
</dbReference>
<dbReference type="SUPFAM" id="SSF51395">
    <property type="entry name" value="FMN-linked oxidoreductases"/>
    <property type="match status" value="1"/>
</dbReference>
<feature type="binding site" evidence="11">
    <location>
        <position position="211"/>
    </location>
    <ligand>
        <name>FMN</name>
        <dbReference type="ChEBI" id="CHEBI:58210"/>
    </ligand>
</feature>
<dbReference type="EMBL" id="JAYKOT010000001">
    <property type="protein sequence ID" value="MEB3428822.1"/>
    <property type="molecule type" value="Genomic_DNA"/>
</dbReference>
<evidence type="ECO:0000256" key="6">
    <source>
        <dbReference type="ARBA" id="ARBA00022842"/>
    </source>
</evidence>
<dbReference type="Proteomes" id="UP001357733">
    <property type="component" value="Unassembled WGS sequence"/>
</dbReference>
<evidence type="ECO:0000256" key="8">
    <source>
        <dbReference type="ARBA" id="ARBA00023229"/>
    </source>
</evidence>
<dbReference type="PANTHER" id="PTHR43665:SF1">
    <property type="entry name" value="ISOPENTENYL-DIPHOSPHATE DELTA-ISOMERASE"/>
    <property type="match status" value="1"/>
</dbReference>
<accession>A0AAW9MVU5</accession>
<keyword evidence="7 11" id="KW-0521">NADP</keyword>
<protein>
    <recommendedName>
        <fullName evidence="11">Isopentenyl-diphosphate delta-isomerase</fullName>
        <shortName evidence="11">IPP isomerase</shortName>
        <ecNumber evidence="11">5.3.3.2</ecNumber>
    </recommendedName>
    <alternativeName>
        <fullName evidence="11">Isopentenyl diphosphate:dimethylallyl diphosphate isomerase</fullName>
    </alternativeName>
    <alternativeName>
        <fullName evidence="11">Isopentenyl pyrophosphate isomerase</fullName>
    </alternativeName>
    <alternativeName>
        <fullName evidence="11">Type 2 isopentenyl diphosphate isomerase</fullName>
        <shortName evidence="11">IDI-2</shortName>
    </alternativeName>
</protein>
<dbReference type="EC" id="5.3.3.2" evidence="11"/>
<evidence type="ECO:0000256" key="10">
    <source>
        <dbReference type="ARBA" id="ARBA00025810"/>
    </source>
</evidence>
<feature type="domain" description="FMN-dependent dehydrogenase" evidence="12">
    <location>
        <begin position="165"/>
        <end position="323"/>
    </location>
</feature>
<feature type="binding site" evidence="11">
    <location>
        <begin position="259"/>
        <end position="261"/>
    </location>
    <ligand>
        <name>FMN</name>
        <dbReference type="ChEBI" id="CHEBI:58210"/>
    </ligand>
</feature>
<feature type="binding site" evidence="11">
    <location>
        <begin position="61"/>
        <end position="63"/>
    </location>
    <ligand>
        <name>FMN</name>
        <dbReference type="ChEBI" id="CHEBI:58210"/>
    </ligand>
</feature>
<comment type="function">
    <text evidence="11">Involved in the biosynthesis of isoprenoids. Catalyzes the 1,3-allylic rearrangement of the homoallylic substrate isopentenyl (IPP) to its allylic isomer, dimethylallyl diphosphate (DMAPP).</text>
</comment>
<keyword evidence="3 11" id="KW-0285">Flavoprotein</keyword>
<reference evidence="13 14" key="1">
    <citation type="submission" date="2024-01" db="EMBL/GenBank/DDBJ databases">
        <title>Complete genome sequence of Citroniella saccharovorans strain M6.X9, isolated from human fecal sample.</title>
        <authorList>
            <person name="Cheng G."/>
            <person name="Westerholm M."/>
            <person name="Schnurer A."/>
        </authorList>
    </citation>
    <scope>NUCLEOTIDE SEQUENCE [LARGE SCALE GENOMIC DNA]</scope>
    <source>
        <strain evidence="13 14">DSM 29873</strain>
    </source>
</reference>
<proteinExistence type="inferred from homology"/>
<feature type="binding site" evidence="11">
    <location>
        <position position="150"/>
    </location>
    <ligand>
        <name>Mg(2+)</name>
        <dbReference type="ChEBI" id="CHEBI:18420"/>
    </ligand>
</feature>
<dbReference type="InterPro" id="IPR000262">
    <property type="entry name" value="FMN-dep_DH"/>
</dbReference>
<dbReference type="InterPro" id="IPR013785">
    <property type="entry name" value="Aldolase_TIM"/>
</dbReference>
<dbReference type="PIRSF" id="PIRSF003314">
    <property type="entry name" value="IPP_isomerase"/>
    <property type="match status" value="1"/>
</dbReference>
<comment type="cofactor">
    <cofactor evidence="11">
        <name>NADPH</name>
        <dbReference type="ChEBI" id="CHEBI:57783"/>
    </cofactor>
</comment>
<keyword evidence="8 11" id="KW-0414">Isoprene biosynthesis</keyword>
<keyword evidence="9 11" id="KW-0413">Isomerase</keyword>
<feature type="binding site" evidence="11">
    <location>
        <position position="206"/>
    </location>
    <ligand>
        <name>FMN</name>
        <dbReference type="ChEBI" id="CHEBI:58210"/>
    </ligand>
</feature>
<feature type="binding site" evidence="11">
    <location>
        <position position="91"/>
    </location>
    <ligand>
        <name>FMN</name>
        <dbReference type="ChEBI" id="CHEBI:58210"/>
    </ligand>
</feature>
<dbReference type="GO" id="GO:0010181">
    <property type="term" value="F:FMN binding"/>
    <property type="evidence" value="ECO:0007669"/>
    <property type="project" value="UniProtKB-UniRule"/>
</dbReference>
<comment type="subcellular location">
    <subcellularLocation>
        <location evidence="11">Cytoplasm</location>
    </subcellularLocation>
</comment>
<comment type="caution">
    <text evidence="13">The sequence shown here is derived from an EMBL/GenBank/DDBJ whole genome shotgun (WGS) entry which is preliminary data.</text>
</comment>
<dbReference type="CDD" id="cd02811">
    <property type="entry name" value="IDI-2_FMN"/>
    <property type="match status" value="1"/>
</dbReference>
<dbReference type="AlphaFoldDB" id="A0AAW9MVU5"/>
<dbReference type="HAMAP" id="MF_00354">
    <property type="entry name" value="Idi_2"/>
    <property type="match status" value="1"/>
</dbReference>
<gene>
    <name evidence="11 13" type="primary">fni</name>
    <name evidence="13" type="ORF">VLK81_02085</name>
</gene>
<dbReference type="InterPro" id="IPR011179">
    <property type="entry name" value="IPdP_isomerase"/>
</dbReference>
<dbReference type="GO" id="GO:0004452">
    <property type="term" value="F:isopentenyl-diphosphate delta-isomerase activity"/>
    <property type="evidence" value="ECO:0007669"/>
    <property type="project" value="UniProtKB-UniRule"/>
</dbReference>
<name>A0AAW9MVU5_9FIRM</name>
<comment type="subunit">
    <text evidence="10 11">Homooctamer. Dimer of tetramers.</text>
</comment>
<dbReference type="NCBIfam" id="TIGR02151">
    <property type="entry name" value="IPP_isom_2"/>
    <property type="match status" value="1"/>
</dbReference>
<feature type="binding site" evidence="11">
    <location>
        <position position="181"/>
    </location>
    <ligand>
        <name>FMN</name>
        <dbReference type="ChEBI" id="CHEBI:58210"/>
    </ligand>
</feature>
<comment type="cofactor">
    <cofactor evidence="11">
        <name>Mg(2+)</name>
        <dbReference type="ChEBI" id="CHEBI:18420"/>
    </cofactor>
</comment>
<keyword evidence="6 11" id="KW-0460">Magnesium</keyword>
<keyword evidence="14" id="KW-1185">Reference proteome</keyword>
<comment type="cofactor">
    <cofactor evidence="1 11">
        <name>FMN</name>
        <dbReference type="ChEBI" id="CHEBI:58210"/>
    </cofactor>
</comment>
<comment type="catalytic activity">
    <reaction evidence="11">
        <text>isopentenyl diphosphate = dimethylallyl diphosphate</text>
        <dbReference type="Rhea" id="RHEA:23284"/>
        <dbReference type="ChEBI" id="CHEBI:57623"/>
        <dbReference type="ChEBI" id="CHEBI:128769"/>
        <dbReference type="EC" id="5.3.3.2"/>
    </reaction>
</comment>
<keyword evidence="2 11" id="KW-0963">Cytoplasm</keyword>
<evidence type="ECO:0000256" key="4">
    <source>
        <dbReference type="ARBA" id="ARBA00022643"/>
    </source>
</evidence>
<evidence type="ECO:0000256" key="2">
    <source>
        <dbReference type="ARBA" id="ARBA00022490"/>
    </source>
</evidence>
<dbReference type="GO" id="GO:0005737">
    <property type="term" value="C:cytoplasm"/>
    <property type="evidence" value="ECO:0007669"/>
    <property type="project" value="UniProtKB-SubCell"/>
</dbReference>
<comment type="caution">
    <text evidence="11">Lacks conserved residue(s) required for the propagation of feature annotation.</text>
</comment>
<dbReference type="GO" id="GO:0008299">
    <property type="term" value="P:isoprenoid biosynthetic process"/>
    <property type="evidence" value="ECO:0007669"/>
    <property type="project" value="UniProtKB-UniRule"/>
</dbReference>
<evidence type="ECO:0000256" key="9">
    <source>
        <dbReference type="ARBA" id="ARBA00023235"/>
    </source>
</evidence>
<evidence type="ECO:0000256" key="7">
    <source>
        <dbReference type="ARBA" id="ARBA00022857"/>
    </source>
</evidence>
<dbReference type="PANTHER" id="PTHR43665">
    <property type="entry name" value="ISOPENTENYL-DIPHOSPHATE DELTA-ISOMERASE"/>
    <property type="match status" value="1"/>
</dbReference>
<keyword evidence="4 11" id="KW-0288">FMN</keyword>
<comment type="similarity">
    <text evidence="11">Belongs to the IPP isomerase type 2 family.</text>
</comment>